<dbReference type="Gene3D" id="3.40.50.300">
    <property type="entry name" value="P-loop containing nucleotide triphosphate hydrolases"/>
    <property type="match status" value="1"/>
</dbReference>
<dbReference type="InterPro" id="IPR027417">
    <property type="entry name" value="P-loop_NTPase"/>
</dbReference>
<dbReference type="Pfam" id="PF13635">
    <property type="entry name" value="DUF4143"/>
    <property type="match status" value="1"/>
</dbReference>
<keyword evidence="3" id="KW-1185">Reference proteome</keyword>
<dbReference type="SUPFAM" id="SSF52540">
    <property type="entry name" value="P-loop containing nucleoside triphosphate hydrolases"/>
    <property type="match status" value="1"/>
</dbReference>
<accession>H9UHY7</accession>
<dbReference type="RefSeq" id="WP_014455122.1">
    <property type="nucleotide sequence ID" value="NC_017098.1"/>
</dbReference>
<dbReference type="Proteomes" id="UP000007383">
    <property type="component" value="Chromosome"/>
</dbReference>
<reference evidence="3" key="1">
    <citation type="journal article" date="2013" name="Stand. Genomic Sci.">
        <title>Complete genome sequence of the halophilic bacterium Spirochaeta africana type strain (Z-7692(T)) from the alkaline Lake Magadi in the East African Rift.</title>
        <authorList>
            <person name="Liolos K."/>
            <person name="Abt B."/>
            <person name="Scheuner C."/>
            <person name="Teshima H."/>
            <person name="Held B."/>
            <person name="Lapidus A."/>
            <person name="Nolan M."/>
            <person name="Lucas S."/>
            <person name="Deshpande S."/>
            <person name="Cheng J.F."/>
            <person name="Tapia R."/>
            <person name="Goodwin L.A."/>
            <person name="Pitluck S."/>
            <person name="Pagani I."/>
            <person name="Ivanova N."/>
            <person name="Mavromatis K."/>
            <person name="Mikhailova N."/>
            <person name="Huntemann M."/>
            <person name="Pati A."/>
            <person name="Chen A."/>
            <person name="Palaniappan K."/>
            <person name="Land M."/>
            <person name="Rohde M."/>
            <person name="Tindall B.J."/>
            <person name="Detter J.C."/>
            <person name="Goker M."/>
            <person name="Bristow J."/>
            <person name="Eisen J.A."/>
            <person name="Markowitz V."/>
            <person name="Hugenholtz P."/>
            <person name="Woyke T."/>
            <person name="Klenk H.P."/>
            <person name="Kyrpides N.C."/>
        </authorList>
    </citation>
    <scope>NUCLEOTIDE SEQUENCE</scope>
    <source>
        <strain evidence="3">ATCC 700263 / DSM 8902 / Z-7692</strain>
    </source>
</reference>
<feature type="domain" description="AAA+ ATPase" evidence="1">
    <location>
        <begin position="39"/>
        <end position="165"/>
    </location>
</feature>
<dbReference type="PATRIC" id="fig|889378.3.peg.1044"/>
<sequence>MDTLLSQYNPWWFSSNDPRTENYCNRPAYTNRILAQLSNPQAVFLTGLRRVGKTTILKLTAQQLIAGGAAASTIVYVSMDDYLLRSADLNDILQAVRIIHNHPPGQHLYLLLDELTAQPNAHQQIKNLLDREQVSIVATASSSLLLKDHFAYLSGRVVSLEVQPLNFQEYQDFRGVATGFSDGKAAAGLHTSQTSLFLDYLHEGGMPEYVLHPRRDYLVDLVDDIIQKDITAFYGLKDSQLMRDFFVLLMEYSGTQISINRIARLLRIAPDTARRYLGYFGDSYLVRMISRWGTATERQNTAKKIYAGDLGIRNIFIGNRDLHSCFEHYVFMRLKKRTPYVYFVKEHDVQLDFMTDDGLLVHTTFHRQLPPRQHTLFSRLPARQRLLIDSPEAVQQLDAVSRLR</sequence>
<proteinExistence type="predicted"/>
<evidence type="ECO:0000313" key="2">
    <source>
        <dbReference type="EMBL" id="AFG37130.1"/>
    </source>
</evidence>
<dbReference type="KEGG" id="sfc:Spiaf_1043"/>
<dbReference type="eggNOG" id="COG1373">
    <property type="taxonomic scope" value="Bacteria"/>
</dbReference>
<dbReference type="SMART" id="SM00382">
    <property type="entry name" value="AAA"/>
    <property type="match status" value="1"/>
</dbReference>
<dbReference type="EMBL" id="CP003282">
    <property type="protein sequence ID" value="AFG37130.1"/>
    <property type="molecule type" value="Genomic_DNA"/>
</dbReference>
<evidence type="ECO:0000313" key="3">
    <source>
        <dbReference type="Proteomes" id="UP000007383"/>
    </source>
</evidence>
<dbReference type="PANTHER" id="PTHR33295:SF8">
    <property type="entry name" value="AAA+ ATPASE DOMAIN-CONTAINING PROTEIN"/>
    <property type="match status" value="1"/>
</dbReference>
<gene>
    <name evidence="2" type="ordered locus">Spiaf_1043</name>
</gene>
<dbReference type="InterPro" id="IPR041682">
    <property type="entry name" value="AAA_14"/>
</dbReference>
<dbReference type="AlphaFoldDB" id="H9UHY7"/>
<dbReference type="OrthoDB" id="9801684at2"/>
<dbReference type="STRING" id="889378.Spiaf_1043"/>
<name>H9UHY7_SPIAZ</name>
<dbReference type="InterPro" id="IPR003593">
    <property type="entry name" value="AAA+_ATPase"/>
</dbReference>
<protein>
    <submittedName>
        <fullName evidence="2">Putative ATPase (AAA+ superfamily)</fullName>
    </submittedName>
</protein>
<dbReference type="PANTHER" id="PTHR33295">
    <property type="entry name" value="ATPASE"/>
    <property type="match status" value="1"/>
</dbReference>
<dbReference type="HOGENOM" id="CLU_041527_0_1_12"/>
<organism evidence="2 3">
    <name type="scientific">Spirochaeta africana (strain ATCC 700263 / DSM 8902 / Z-7692)</name>
    <dbReference type="NCBI Taxonomy" id="889378"/>
    <lineage>
        <taxon>Bacteria</taxon>
        <taxon>Pseudomonadati</taxon>
        <taxon>Spirochaetota</taxon>
        <taxon>Spirochaetia</taxon>
        <taxon>Spirochaetales</taxon>
        <taxon>Spirochaetaceae</taxon>
        <taxon>Spirochaeta</taxon>
    </lineage>
</organism>
<evidence type="ECO:0000259" key="1">
    <source>
        <dbReference type="SMART" id="SM00382"/>
    </source>
</evidence>
<dbReference type="Pfam" id="PF13173">
    <property type="entry name" value="AAA_14"/>
    <property type="match status" value="1"/>
</dbReference>
<dbReference type="InterPro" id="IPR025420">
    <property type="entry name" value="DUF4143"/>
</dbReference>